<dbReference type="GO" id="GO:0005524">
    <property type="term" value="F:ATP binding"/>
    <property type="evidence" value="ECO:0007669"/>
    <property type="project" value="UniProtKB-KW"/>
</dbReference>
<evidence type="ECO:0000256" key="7">
    <source>
        <dbReference type="ARBA" id="ARBA00022840"/>
    </source>
</evidence>
<feature type="domain" description="Histidine kinase" evidence="11">
    <location>
        <begin position="493"/>
        <end position="680"/>
    </location>
</feature>
<dbReference type="PANTHER" id="PTHR24421">
    <property type="entry name" value="NITRATE/NITRITE SENSOR PROTEIN NARX-RELATED"/>
    <property type="match status" value="1"/>
</dbReference>
<dbReference type="GO" id="GO:0046983">
    <property type="term" value="F:protein dimerization activity"/>
    <property type="evidence" value="ECO:0007669"/>
    <property type="project" value="InterPro"/>
</dbReference>
<evidence type="ECO:0000256" key="1">
    <source>
        <dbReference type="ARBA" id="ARBA00000085"/>
    </source>
</evidence>
<keyword evidence="10" id="KW-0732">Signal</keyword>
<dbReference type="SMART" id="SM00387">
    <property type="entry name" value="HATPase_c"/>
    <property type="match status" value="1"/>
</dbReference>
<keyword evidence="8" id="KW-0902">Two-component regulatory system</keyword>
<keyword evidence="9" id="KW-0812">Transmembrane</keyword>
<organism evidence="12 13">
    <name type="scientific">Aquimarina aggregata</name>
    <dbReference type="NCBI Taxonomy" id="1642818"/>
    <lineage>
        <taxon>Bacteria</taxon>
        <taxon>Pseudomonadati</taxon>
        <taxon>Bacteroidota</taxon>
        <taxon>Flavobacteriia</taxon>
        <taxon>Flavobacteriales</taxon>
        <taxon>Flavobacteriaceae</taxon>
        <taxon>Aquimarina</taxon>
    </lineage>
</organism>
<comment type="catalytic activity">
    <reaction evidence="1">
        <text>ATP + protein L-histidine = ADP + protein N-phospho-L-histidine.</text>
        <dbReference type="EC" id="2.7.13.3"/>
    </reaction>
</comment>
<comment type="caution">
    <text evidence="12">The sequence shown here is derived from an EMBL/GenBank/DDBJ whole genome shotgun (WGS) entry which is preliminary data.</text>
</comment>
<dbReference type="InterPro" id="IPR011712">
    <property type="entry name" value="Sig_transdc_His_kin_sub3_dim/P"/>
</dbReference>
<keyword evidence="6" id="KW-0418">Kinase</keyword>
<evidence type="ECO:0000256" key="3">
    <source>
        <dbReference type="ARBA" id="ARBA00022553"/>
    </source>
</evidence>
<dbReference type="Gene3D" id="1.25.40.10">
    <property type="entry name" value="Tetratricopeptide repeat domain"/>
    <property type="match status" value="1"/>
</dbReference>
<dbReference type="InterPro" id="IPR036890">
    <property type="entry name" value="HATPase_C_sf"/>
</dbReference>
<evidence type="ECO:0000256" key="4">
    <source>
        <dbReference type="ARBA" id="ARBA00022679"/>
    </source>
</evidence>
<dbReference type="SUPFAM" id="SSF55874">
    <property type="entry name" value="ATPase domain of HSP90 chaperone/DNA topoisomerase II/histidine kinase"/>
    <property type="match status" value="1"/>
</dbReference>
<evidence type="ECO:0000256" key="5">
    <source>
        <dbReference type="ARBA" id="ARBA00022741"/>
    </source>
</evidence>
<dbReference type="GO" id="GO:0016020">
    <property type="term" value="C:membrane"/>
    <property type="evidence" value="ECO:0007669"/>
    <property type="project" value="InterPro"/>
</dbReference>
<dbReference type="InterPro" id="IPR011990">
    <property type="entry name" value="TPR-like_helical_dom_sf"/>
</dbReference>
<protein>
    <recommendedName>
        <fullName evidence="2">histidine kinase</fullName>
        <ecNumber evidence="2">2.7.13.3</ecNumber>
    </recommendedName>
</protein>
<dbReference type="OrthoDB" id="9778366at2"/>
<dbReference type="STRING" id="1642818.AWE51_14620"/>
<dbReference type="AlphaFoldDB" id="A0A162XWF8"/>
<dbReference type="InterPro" id="IPR003594">
    <property type="entry name" value="HATPase_dom"/>
</dbReference>
<dbReference type="SUPFAM" id="SSF48452">
    <property type="entry name" value="TPR-like"/>
    <property type="match status" value="2"/>
</dbReference>
<dbReference type="InterPro" id="IPR050482">
    <property type="entry name" value="Sensor_HK_TwoCompSys"/>
</dbReference>
<evidence type="ECO:0000256" key="2">
    <source>
        <dbReference type="ARBA" id="ARBA00012438"/>
    </source>
</evidence>
<evidence type="ECO:0000256" key="10">
    <source>
        <dbReference type="SAM" id="SignalP"/>
    </source>
</evidence>
<dbReference type="Pfam" id="PF02518">
    <property type="entry name" value="HATPase_c"/>
    <property type="match status" value="1"/>
</dbReference>
<keyword evidence="4" id="KW-0808">Transferase</keyword>
<dbReference type="Proteomes" id="UP000076715">
    <property type="component" value="Unassembled WGS sequence"/>
</dbReference>
<dbReference type="EMBL" id="LQRT01000046">
    <property type="protein sequence ID" value="KZS38814.1"/>
    <property type="molecule type" value="Genomic_DNA"/>
</dbReference>
<evidence type="ECO:0000256" key="6">
    <source>
        <dbReference type="ARBA" id="ARBA00022777"/>
    </source>
</evidence>
<keyword evidence="7" id="KW-0067">ATP-binding</keyword>
<evidence type="ECO:0000259" key="11">
    <source>
        <dbReference type="PROSITE" id="PS50109"/>
    </source>
</evidence>
<name>A0A162XWF8_9FLAO</name>
<dbReference type="PANTHER" id="PTHR24421:SF10">
    <property type="entry name" value="NITRATE_NITRITE SENSOR PROTEIN NARQ"/>
    <property type="match status" value="1"/>
</dbReference>
<feature type="transmembrane region" description="Helical" evidence="9">
    <location>
        <begin position="434"/>
        <end position="453"/>
    </location>
</feature>
<dbReference type="CDD" id="cd16917">
    <property type="entry name" value="HATPase_UhpB-NarQ-NarX-like"/>
    <property type="match status" value="1"/>
</dbReference>
<proteinExistence type="predicted"/>
<feature type="chain" id="PRO_5007841076" description="histidine kinase" evidence="10">
    <location>
        <begin position="22"/>
        <end position="684"/>
    </location>
</feature>
<sequence length="684" mass="79787">MKPILLYICSLLFPYICTISAQHNNDIDTSSVKKRLTYQLHESLNQTNFENALKITDSLVDYGIQNNDSLFIGYAYSAKATIYRFKQDLSTAKIHLKKSIKIYKKYRRYSYLVELNTQLANTLRAEGKLDSCFYVLNTKTQQHISDSTSKSSLRYFYNAKEVAYSNIGRIDSAVYYIFKRIAIVDTNDYYRLGTPHSTLARNFYKVNDLQKALIHTDKALDYFAKTSYNVDRTICQTYILKASILLKLKRYKEVESYISKTQGLLKKKDVPRYRIQIEILSAKLYWETKQFEKIPSLNTNQIENEEIPNHTLFDLYLTKLTQDITFKNWKEADIHLKKLNILIATISDLHLKQSFYKLSSIYWVETRDFKKGYEAQHKYLETKEKITTQQQTYMAYDLDQKYQVTKKNKEIIQQNLTIQKQENQLLKTEKHQTYLTLSIVSAILGFFSLLFIYQQRQKIKNNEILVLQRQQEIVKLESLINGEEKERNRIAQDLHDGLNGDLAVIKYKITSLPSFTLNDTEKTIHKETIEMLDNTVEQVRRISHNLSPASLQNFDLIEAIQQFCNTTNNTNPLHINFQYFGNQLILEKEKETAIYRIIQELVHNIIKHANASEALVQINKHDDFVNIIIEDNGNGFDLSAKSNGIGLQNVRSRINFLNANLDIVSNQNGSTFTIVLDLNKIYKA</sequence>
<dbReference type="RefSeq" id="WP_066318598.1">
    <property type="nucleotide sequence ID" value="NZ_LQRT01000046.1"/>
</dbReference>
<dbReference type="Gene3D" id="1.20.5.1930">
    <property type="match status" value="1"/>
</dbReference>
<accession>A0A162XWF8</accession>
<keyword evidence="9" id="KW-1133">Transmembrane helix</keyword>
<evidence type="ECO:0000313" key="12">
    <source>
        <dbReference type="EMBL" id="KZS38814.1"/>
    </source>
</evidence>
<dbReference type="PROSITE" id="PS50109">
    <property type="entry name" value="HIS_KIN"/>
    <property type="match status" value="1"/>
</dbReference>
<evidence type="ECO:0000256" key="8">
    <source>
        <dbReference type="ARBA" id="ARBA00023012"/>
    </source>
</evidence>
<feature type="signal peptide" evidence="10">
    <location>
        <begin position="1"/>
        <end position="21"/>
    </location>
</feature>
<gene>
    <name evidence="12" type="ORF">AWE51_14620</name>
</gene>
<dbReference type="InterPro" id="IPR005467">
    <property type="entry name" value="His_kinase_dom"/>
</dbReference>
<dbReference type="EC" id="2.7.13.3" evidence="2"/>
<evidence type="ECO:0000313" key="13">
    <source>
        <dbReference type="Proteomes" id="UP000076715"/>
    </source>
</evidence>
<dbReference type="GO" id="GO:0000155">
    <property type="term" value="F:phosphorelay sensor kinase activity"/>
    <property type="evidence" value="ECO:0007669"/>
    <property type="project" value="InterPro"/>
</dbReference>
<dbReference type="Gene3D" id="3.30.565.10">
    <property type="entry name" value="Histidine kinase-like ATPase, C-terminal domain"/>
    <property type="match status" value="1"/>
</dbReference>
<keyword evidence="13" id="KW-1185">Reference proteome</keyword>
<dbReference type="Pfam" id="PF07730">
    <property type="entry name" value="HisKA_3"/>
    <property type="match status" value="1"/>
</dbReference>
<keyword evidence="5" id="KW-0547">Nucleotide-binding</keyword>
<keyword evidence="9" id="KW-0472">Membrane</keyword>
<keyword evidence="3" id="KW-0597">Phosphoprotein</keyword>
<evidence type="ECO:0000256" key="9">
    <source>
        <dbReference type="SAM" id="Phobius"/>
    </source>
</evidence>
<reference evidence="12 13" key="1">
    <citation type="submission" date="2016-01" db="EMBL/GenBank/DDBJ databases">
        <title>The draft genome sequence of Aquimarina sp. RZW4-3-2.</title>
        <authorList>
            <person name="Wang Y."/>
        </authorList>
    </citation>
    <scope>NUCLEOTIDE SEQUENCE [LARGE SCALE GENOMIC DNA]</scope>
    <source>
        <strain evidence="12 13">RZW4-3-2</strain>
    </source>
</reference>